<accession>A0A1B6NU32</accession>
<gene>
    <name evidence="1" type="ORF">MGSAQ_001657</name>
</gene>
<organism evidence="1">
    <name type="scientific">marine sediment metagenome</name>
    <dbReference type="NCBI Taxonomy" id="412755"/>
    <lineage>
        <taxon>unclassified sequences</taxon>
        <taxon>metagenomes</taxon>
        <taxon>ecological metagenomes</taxon>
    </lineage>
</organism>
<evidence type="ECO:0000313" key="1">
    <source>
        <dbReference type="EMBL" id="KTF06848.1"/>
    </source>
</evidence>
<comment type="caution">
    <text evidence="1">The sequence shown here is derived from an EMBL/GenBank/DDBJ whole genome shotgun (WGS) entry which is preliminary data.</text>
</comment>
<reference evidence="1" key="1">
    <citation type="submission" date="2013-11" db="EMBL/GenBank/DDBJ databases">
        <title>Microbial diversity, functional groups and degradation webs in Northern and Southern Mediterranean and Red Sea marine crude oil polluted sites.</title>
        <authorList>
            <person name="Daffonchio D."/>
            <person name="Mapelli F."/>
            <person name="Ferrer M."/>
            <person name="Richter M."/>
            <person name="Cherif A."/>
            <person name="Malkawi H.I."/>
            <person name="Yakimov M.M."/>
            <person name="Abdel-Fattah Y.R."/>
            <person name="Blaghen M."/>
            <person name="Golyshin P.N."/>
            <person name="Kalogerakis N."/>
            <person name="Boon N."/>
            <person name="Magagnini M."/>
            <person name="Fava F."/>
        </authorList>
    </citation>
    <scope>NUCLEOTIDE SEQUENCE</scope>
</reference>
<dbReference type="AlphaFoldDB" id="A0A1B6NU32"/>
<protein>
    <submittedName>
        <fullName evidence="1">Uncharacterized protein</fullName>
    </submittedName>
</protein>
<dbReference type="EMBL" id="AYSL01000900">
    <property type="protein sequence ID" value="KTF06848.1"/>
    <property type="molecule type" value="Genomic_DNA"/>
</dbReference>
<proteinExistence type="predicted"/>
<sequence>MTKSYKEITDSLNPYLAEVKKRRARSHEGVLRYGQGGDRRWCVG</sequence>
<name>A0A1B6NU32_9ZZZZ</name>